<gene>
    <name evidence="1" type="ORF">CIB84_004248</name>
</gene>
<accession>A0A2P4T6N2</accession>
<dbReference type="AlphaFoldDB" id="A0A2P4T6N2"/>
<protein>
    <submittedName>
        <fullName evidence="1">Uncharacterized protein</fullName>
    </submittedName>
</protein>
<evidence type="ECO:0000313" key="1">
    <source>
        <dbReference type="EMBL" id="POI32002.1"/>
    </source>
</evidence>
<sequence>MRVPPPSPPQLLKTAFPSIAHFLANFQNQPESLTFKKHIVRPTNNEVTS</sequence>
<proteinExistence type="predicted"/>
<dbReference type="EMBL" id="PPHD01006996">
    <property type="protein sequence ID" value="POI32002.1"/>
    <property type="molecule type" value="Genomic_DNA"/>
</dbReference>
<keyword evidence="2" id="KW-1185">Reference proteome</keyword>
<organism evidence="1 2">
    <name type="scientific">Bambusicola thoracicus</name>
    <name type="common">Chinese bamboo-partridge</name>
    <name type="synonym">Perdix thoracica</name>
    <dbReference type="NCBI Taxonomy" id="9083"/>
    <lineage>
        <taxon>Eukaryota</taxon>
        <taxon>Metazoa</taxon>
        <taxon>Chordata</taxon>
        <taxon>Craniata</taxon>
        <taxon>Vertebrata</taxon>
        <taxon>Euteleostomi</taxon>
        <taxon>Archelosauria</taxon>
        <taxon>Archosauria</taxon>
        <taxon>Dinosauria</taxon>
        <taxon>Saurischia</taxon>
        <taxon>Theropoda</taxon>
        <taxon>Coelurosauria</taxon>
        <taxon>Aves</taxon>
        <taxon>Neognathae</taxon>
        <taxon>Galloanserae</taxon>
        <taxon>Galliformes</taxon>
        <taxon>Phasianidae</taxon>
        <taxon>Perdicinae</taxon>
        <taxon>Bambusicola</taxon>
    </lineage>
</organism>
<comment type="caution">
    <text evidence="1">The sequence shown here is derived from an EMBL/GenBank/DDBJ whole genome shotgun (WGS) entry which is preliminary data.</text>
</comment>
<dbReference type="Proteomes" id="UP000237246">
    <property type="component" value="Unassembled WGS sequence"/>
</dbReference>
<evidence type="ECO:0000313" key="2">
    <source>
        <dbReference type="Proteomes" id="UP000237246"/>
    </source>
</evidence>
<name>A0A2P4T6N2_BAMTH</name>
<reference evidence="1 2" key="1">
    <citation type="submission" date="2018-01" db="EMBL/GenBank/DDBJ databases">
        <title>Comparison of the Chinese Bamboo Partridge and Red Junglefowl genome sequences highlights the importance of demography in genome evolution.</title>
        <authorList>
            <person name="Tiley G.P."/>
            <person name="Kimball R.T."/>
            <person name="Braun E.L."/>
            <person name="Burleigh J.G."/>
        </authorList>
    </citation>
    <scope>NUCLEOTIDE SEQUENCE [LARGE SCALE GENOMIC DNA]</scope>
    <source>
        <strain evidence="1">RTK389</strain>
        <tissue evidence="1">Blood</tissue>
    </source>
</reference>